<dbReference type="InterPro" id="IPR002347">
    <property type="entry name" value="SDR_fam"/>
</dbReference>
<evidence type="ECO:0000313" key="2">
    <source>
        <dbReference type="WBParaSite" id="PSAMB.scaffold2376size23518.g17481.t1"/>
    </source>
</evidence>
<proteinExistence type="predicted"/>
<dbReference type="PANTHER" id="PTHR44115">
    <property type="entry name" value="PROTEIN CBG09704"/>
    <property type="match status" value="1"/>
</dbReference>
<dbReference type="Proteomes" id="UP000887566">
    <property type="component" value="Unplaced"/>
</dbReference>
<keyword evidence="1" id="KW-1185">Reference proteome</keyword>
<dbReference type="PRINTS" id="PR00080">
    <property type="entry name" value="SDRFAMILY"/>
</dbReference>
<dbReference type="NCBIfam" id="NF005559">
    <property type="entry name" value="PRK07231.1"/>
    <property type="match status" value="1"/>
</dbReference>
<dbReference type="Gene3D" id="3.40.50.720">
    <property type="entry name" value="NAD(P)-binding Rossmann-like Domain"/>
    <property type="match status" value="1"/>
</dbReference>
<sequence length="270" mass="29032">MARFDEKVVIITGASSGIGQATAVLFAKRGASIAITGRSEKNLQATRDLAIKAGGTDDKILLIVADVTKEEDTKRIIDETVKKFGQLDVLVNNAGGGTLEGFNDSHFNQPLKVYDYVNNLNMRSVIALCQEAIPHLKKTKGNIVNVSSIGSSRPMPGYTYYQVAKASLDHLNRCLAVALGPEGVRVNNVNPGIIRTNFNQAMGVPDETVKKLEDAWVKPNVPLRRPGEPIEIATTIAFLASDEASYITGQMIIADGGTCINTPPLPSEQL</sequence>
<protein>
    <submittedName>
        <fullName evidence="2">Uncharacterized protein</fullName>
    </submittedName>
</protein>
<dbReference type="Pfam" id="PF13561">
    <property type="entry name" value="adh_short_C2"/>
    <property type="match status" value="1"/>
</dbReference>
<name>A0A914VTE0_9BILA</name>
<dbReference type="InterPro" id="IPR036291">
    <property type="entry name" value="NAD(P)-bd_dom_sf"/>
</dbReference>
<dbReference type="WBParaSite" id="PSAMB.scaffold2376size23518.g17481.t1">
    <property type="protein sequence ID" value="PSAMB.scaffold2376size23518.g17481.t1"/>
    <property type="gene ID" value="PSAMB.scaffold2376size23518.g17481"/>
</dbReference>
<dbReference type="SUPFAM" id="SSF51735">
    <property type="entry name" value="NAD(P)-binding Rossmann-fold domains"/>
    <property type="match status" value="1"/>
</dbReference>
<organism evidence="1 2">
    <name type="scientific">Plectus sambesii</name>
    <dbReference type="NCBI Taxonomy" id="2011161"/>
    <lineage>
        <taxon>Eukaryota</taxon>
        <taxon>Metazoa</taxon>
        <taxon>Ecdysozoa</taxon>
        <taxon>Nematoda</taxon>
        <taxon>Chromadorea</taxon>
        <taxon>Plectida</taxon>
        <taxon>Plectina</taxon>
        <taxon>Plectoidea</taxon>
        <taxon>Plectidae</taxon>
        <taxon>Plectus</taxon>
    </lineage>
</organism>
<accession>A0A914VTE0</accession>
<dbReference type="PANTHER" id="PTHR44115:SF4">
    <property type="entry name" value="OXIDOREDUCTASE"/>
    <property type="match status" value="1"/>
</dbReference>
<reference evidence="2" key="1">
    <citation type="submission" date="2022-11" db="UniProtKB">
        <authorList>
            <consortium name="WormBaseParasite"/>
        </authorList>
    </citation>
    <scope>IDENTIFICATION</scope>
</reference>
<dbReference type="PRINTS" id="PR00081">
    <property type="entry name" value="GDHRDH"/>
</dbReference>
<evidence type="ECO:0000313" key="1">
    <source>
        <dbReference type="Proteomes" id="UP000887566"/>
    </source>
</evidence>
<dbReference type="AlphaFoldDB" id="A0A914VTE0"/>
<dbReference type="FunFam" id="3.40.50.720:FF:000084">
    <property type="entry name" value="Short-chain dehydrogenase reductase"/>
    <property type="match status" value="1"/>
</dbReference>